<dbReference type="GO" id="GO:0015969">
    <property type="term" value="P:guanosine tetraphosphate metabolic process"/>
    <property type="evidence" value="ECO:0007669"/>
    <property type="project" value="InterPro"/>
</dbReference>
<dbReference type="Pfam" id="PF04607">
    <property type="entry name" value="RelA_SpoT"/>
    <property type="match status" value="1"/>
</dbReference>
<dbReference type="SUPFAM" id="SSF81301">
    <property type="entry name" value="Nucleotidyltransferase"/>
    <property type="match status" value="1"/>
</dbReference>
<protein>
    <recommendedName>
        <fullName evidence="1">RelA/SpoT domain-containing protein</fullName>
    </recommendedName>
</protein>
<dbReference type="Gene3D" id="3.30.460.10">
    <property type="entry name" value="Beta Polymerase, domain 2"/>
    <property type="match status" value="1"/>
</dbReference>
<gene>
    <name evidence="2" type="ORF">BECKLFY1418B_GA0070995_100713</name>
</gene>
<name>A0A450U757_9GAMM</name>
<sequence>MKMDKRSIIEQYHANRRDYGRLVGEVERILNESIERHGIKIHALTSRIEEIDSLLDKAQRKGISKPFEQIHDLIGFRIVCLFLSELDEISDIIKEEFDVFEEDDKVNASEMQIFGYMSLHLEARLKSDAQSNDALTSTPFEIQVRTIAQDAWASVSHYLDYKEISAVPENLKRDFYALSGLFYVADTHFSILQKAKLAKLARKVIT</sequence>
<feature type="domain" description="RelA/SpoT" evidence="1">
    <location>
        <begin position="46"/>
        <end position="167"/>
    </location>
</feature>
<evidence type="ECO:0000313" key="2">
    <source>
        <dbReference type="EMBL" id="VFJ87494.1"/>
    </source>
</evidence>
<organism evidence="2">
    <name type="scientific">Candidatus Kentrum sp. LFY</name>
    <dbReference type="NCBI Taxonomy" id="2126342"/>
    <lineage>
        <taxon>Bacteria</taxon>
        <taxon>Pseudomonadati</taxon>
        <taxon>Pseudomonadota</taxon>
        <taxon>Gammaproteobacteria</taxon>
        <taxon>Candidatus Kentrum</taxon>
    </lineage>
</organism>
<reference evidence="2" key="1">
    <citation type="submission" date="2019-02" db="EMBL/GenBank/DDBJ databases">
        <authorList>
            <person name="Gruber-Vodicka R. H."/>
            <person name="Seah K. B. B."/>
        </authorList>
    </citation>
    <scope>NUCLEOTIDE SEQUENCE</scope>
    <source>
        <strain evidence="2">BECK_M7</strain>
    </source>
</reference>
<dbReference type="SMART" id="SM00954">
    <property type="entry name" value="RelA_SpoT"/>
    <property type="match status" value="1"/>
</dbReference>
<accession>A0A450U757</accession>
<dbReference type="AlphaFoldDB" id="A0A450U757"/>
<dbReference type="InterPro" id="IPR007685">
    <property type="entry name" value="RelA_SpoT"/>
</dbReference>
<dbReference type="InterPro" id="IPR043519">
    <property type="entry name" value="NT_sf"/>
</dbReference>
<dbReference type="Gene3D" id="1.10.287.860">
    <property type="entry name" value="Nucleotidyltransferase"/>
    <property type="match status" value="1"/>
</dbReference>
<dbReference type="PANTHER" id="PTHR41773:SF1">
    <property type="entry name" value="RELA_SPOT DOMAIN-CONTAINING PROTEIN"/>
    <property type="match status" value="1"/>
</dbReference>
<proteinExistence type="predicted"/>
<dbReference type="EMBL" id="CAADFF010000007">
    <property type="protein sequence ID" value="VFJ87494.1"/>
    <property type="molecule type" value="Genomic_DNA"/>
</dbReference>
<evidence type="ECO:0000259" key="1">
    <source>
        <dbReference type="SMART" id="SM00954"/>
    </source>
</evidence>
<dbReference type="PANTHER" id="PTHR41773">
    <property type="entry name" value="GTP PYROPHOSPHATASE-RELATED"/>
    <property type="match status" value="1"/>
</dbReference>
<dbReference type="CDD" id="cd05399">
    <property type="entry name" value="NT_Rel-Spo_like"/>
    <property type="match status" value="1"/>
</dbReference>